<accession>A0ABU5LEN5</accession>
<comment type="caution">
    <text evidence="10">The sequence shown here is derived from an EMBL/GenBank/DDBJ whole genome shotgun (WGS) entry which is preliminary data.</text>
</comment>
<dbReference type="EMBL" id="JAOBTT010000001">
    <property type="protein sequence ID" value="MDZ7278416.1"/>
    <property type="molecule type" value="Genomic_DNA"/>
</dbReference>
<feature type="domain" description="Amidohydrolase-related" evidence="9">
    <location>
        <begin position="71"/>
        <end position="432"/>
    </location>
</feature>
<dbReference type="Proteomes" id="UP001288620">
    <property type="component" value="Unassembled WGS sequence"/>
</dbReference>
<keyword evidence="6 8" id="KW-0862">Zinc</keyword>
<evidence type="ECO:0000256" key="8">
    <source>
        <dbReference type="RuleBase" id="RU366009"/>
    </source>
</evidence>
<proteinExistence type="inferred from homology"/>
<organism evidence="10 11">
    <name type="scientific">Pantoea eucrina</name>
    <dbReference type="NCBI Taxonomy" id="472693"/>
    <lineage>
        <taxon>Bacteria</taxon>
        <taxon>Pseudomonadati</taxon>
        <taxon>Pseudomonadota</taxon>
        <taxon>Gammaproteobacteria</taxon>
        <taxon>Enterobacterales</taxon>
        <taxon>Erwiniaceae</taxon>
        <taxon>Pantoea</taxon>
    </lineage>
</organism>
<evidence type="ECO:0000313" key="10">
    <source>
        <dbReference type="EMBL" id="MDZ7278416.1"/>
    </source>
</evidence>
<dbReference type="GO" id="GO:0008892">
    <property type="term" value="F:guanine deaminase activity"/>
    <property type="evidence" value="ECO:0007669"/>
    <property type="project" value="UniProtKB-EC"/>
</dbReference>
<dbReference type="SUPFAM" id="SSF51338">
    <property type="entry name" value="Composite domain of metallo-dependent hydrolases"/>
    <property type="match status" value="1"/>
</dbReference>
<dbReference type="SUPFAM" id="SSF51556">
    <property type="entry name" value="Metallo-dependent hydrolases"/>
    <property type="match status" value="1"/>
</dbReference>
<dbReference type="CDD" id="cd01303">
    <property type="entry name" value="GDEase"/>
    <property type="match status" value="1"/>
</dbReference>
<sequence length="448" mass="50267">MPHASDTLLRASFFDFDDIARTPEETLARARFVEDGVLRVREGKIVSLTPWHAVRDAIDVEAVTDLRGKLIVPGFVDTHIHYPQTEMIGAFGEQLLEWLDRYTFPVESQYHCATHAAAMSDFFLQQLLANGTTTALVFGTVHKQSVDALFSAASALNMRLIAGKVMMDQNAPAALLETPEESYQHSRELIRRWHHHGRLGYALTPRFAPTSSPALLANVQQLREEFPDVWLQTHLSENPQEVAWVKTLFPEHDGYLDVYHHYRLTGKRSVFAHCLHLEDQEWQCLHDTDSAIAFCPTSNLFLGSGLFDLQRCWQQRVRVGMGTDVGAGTSFNLLETLGEAYKVGQLQQYKLSACEAFYHATLGGAHALDLADNIGNFNPGKEADFVVLDLAVSPLQQLRHQNSKDVWERLFVLMTLGDDRNIAQTWVSGQRVWPRAPSACCTAAKLPG</sequence>
<dbReference type="PANTHER" id="PTHR11271">
    <property type="entry name" value="GUANINE DEAMINASE"/>
    <property type="match status" value="1"/>
</dbReference>
<comment type="pathway">
    <text evidence="1 8">Purine metabolism; guanine degradation; xanthine from guanine: step 1/1.</text>
</comment>
<evidence type="ECO:0000256" key="3">
    <source>
        <dbReference type="ARBA" id="ARBA00012781"/>
    </source>
</evidence>
<keyword evidence="4 8" id="KW-0479">Metal-binding</keyword>
<dbReference type="InterPro" id="IPR014311">
    <property type="entry name" value="Guanine_deaminase"/>
</dbReference>
<dbReference type="InterPro" id="IPR051607">
    <property type="entry name" value="Metallo-dep_hydrolases"/>
</dbReference>
<gene>
    <name evidence="10" type="primary">guaD</name>
    <name evidence="10" type="ORF">N4G40_09040</name>
</gene>
<keyword evidence="5 8" id="KW-0378">Hydrolase</keyword>
<evidence type="ECO:0000259" key="9">
    <source>
        <dbReference type="Pfam" id="PF01979"/>
    </source>
</evidence>
<name>A0ABU5LEN5_9GAMM</name>
<reference evidence="11" key="1">
    <citation type="submission" date="2023-07" db="EMBL/GenBank/DDBJ databases">
        <title>Structural and functional analysis of rice phyllospheric bacteria for their antimicrobial properties and defense elicitation against blast disease.</title>
        <authorList>
            <person name="Sahu K.P."/>
            <person name="Asharani P."/>
            <person name="Kumar M."/>
            <person name="Reddy B."/>
            <person name="Kumar A."/>
        </authorList>
    </citation>
    <scope>NUCLEOTIDE SEQUENCE [LARGE SCALE GENOMIC DNA]</scope>
    <source>
        <strain evidence="11">OsEp_Plm_30P10</strain>
    </source>
</reference>
<protein>
    <recommendedName>
        <fullName evidence="3 7">Guanine deaminase</fullName>
        <shortName evidence="8">Guanase</shortName>
        <ecNumber evidence="3 7">3.5.4.3</ecNumber>
    </recommendedName>
    <alternativeName>
        <fullName evidence="8">Guanine aminohydrolase</fullName>
    </alternativeName>
</protein>
<dbReference type="InterPro" id="IPR032466">
    <property type="entry name" value="Metal_Hydrolase"/>
</dbReference>
<dbReference type="InterPro" id="IPR006680">
    <property type="entry name" value="Amidohydro-rel"/>
</dbReference>
<dbReference type="Gene3D" id="3.20.20.140">
    <property type="entry name" value="Metal-dependent hydrolases"/>
    <property type="match status" value="1"/>
</dbReference>
<evidence type="ECO:0000256" key="4">
    <source>
        <dbReference type="ARBA" id="ARBA00022723"/>
    </source>
</evidence>
<comment type="catalytic activity">
    <reaction evidence="8">
        <text>guanine + H2O + H(+) = xanthine + NH4(+)</text>
        <dbReference type="Rhea" id="RHEA:14665"/>
        <dbReference type="ChEBI" id="CHEBI:15377"/>
        <dbReference type="ChEBI" id="CHEBI:15378"/>
        <dbReference type="ChEBI" id="CHEBI:16235"/>
        <dbReference type="ChEBI" id="CHEBI:17712"/>
        <dbReference type="ChEBI" id="CHEBI:28938"/>
        <dbReference type="EC" id="3.5.4.3"/>
    </reaction>
</comment>
<evidence type="ECO:0000313" key="11">
    <source>
        <dbReference type="Proteomes" id="UP001288620"/>
    </source>
</evidence>
<dbReference type="Pfam" id="PF01979">
    <property type="entry name" value="Amidohydro_1"/>
    <property type="match status" value="1"/>
</dbReference>
<dbReference type="Gene3D" id="2.30.40.10">
    <property type="entry name" value="Urease, subunit C, domain 1"/>
    <property type="match status" value="1"/>
</dbReference>
<keyword evidence="11" id="KW-1185">Reference proteome</keyword>
<dbReference type="PANTHER" id="PTHR11271:SF6">
    <property type="entry name" value="GUANINE DEAMINASE"/>
    <property type="match status" value="1"/>
</dbReference>
<evidence type="ECO:0000256" key="2">
    <source>
        <dbReference type="ARBA" id="ARBA00006745"/>
    </source>
</evidence>
<evidence type="ECO:0000256" key="7">
    <source>
        <dbReference type="NCBIfam" id="TIGR02967"/>
    </source>
</evidence>
<evidence type="ECO:0000256" key="5">
    <source>
        <dbReference type="ARBA" id="ARBA00022801"/>
    </source>
</evidence>
<dbReference type="NCBIfam" id="TIGR02967">
    <property type="entry name" value="guan_deamin"/>
    <property type="match status" value="1"/>
</dbReference>
<dbReference type="InterPro" id="IPR011059">
    <property type="entry name" value="Metal-dep_hydrolase_composite"/>
</dbReference>
<comment type="similarity">
    <text evidence="2 8">Belongs to the metallo-dependent hydrolases superfamily. ATZ/TRZ family.</text>
</comment>
<dbReference type="RefSeq" id="WP_322542396.1">
    <property type="nucleotide sequence ID" value="NZ_JAOBTT010000001.1"/>
</dbReference>
<dbReference type="NCBIfam" id="NF006679">
    <property type="entry name" value="PRK09228.1"/>
    <property type="match status" value="1"/>
</dbReference>
<evidence type="ECO:0000256" key="1">
    <source>
        <dbReference type="ARBA" id="ARBA00004984"/>
    </source>
</evidence>
<comment type="cofactor">
    <cofactor evidence="8">
        <name>Zn(2+)</name>
        <dbReference type="ChEBI" id="CHEBI:29105"/>
    </cofactor>
    <text evidence="8">Binds 1 zinc ion per subunit.</text>
</comment>
<evidence type="ECO:0000256" key="6">
    <source>
        <dbReference type="ARBA" id="ARBA00022833"/>
    </source>
</evidence>
<dbReference type="EC" id="3.5.4.3" evidence="3 7"/>
<comment type="function">
    <text evidence="8">Catalyzes the hydrolytic deamination of guanine, producing xanthine and ammonia.</text>
</comment>